<evidence type="ECO:0000313" key="6">
    <source>
        <dbReference type="Proteomes" id="UP001596425"/>
    </source>
</evidence>
<accession>A0ABW1YHN7</accession>
<reference evidence="6" key="1">
    <citation type="journal article" date="2019" name="Int. J. Syst. Evol. Microbiol.">
        <title>The Global Catalogue of Microorganisms (GCM) 10K type strain sequencing project: providing services to taxonomists for standard genome sequencing and annotation.</title>
        <authorList>
            <consortium name="The Broad Institute Genomics Platform"/>
            <consortium name="The Broad Institute Genome Sequencing Center for Infectious Disease"/>
            <person name="Wu L."/>
            <person name="Ma J."/>
        </authorList>
    </citation>
    <scope>NUCLEOTIDE SEQUENCE [LARGE SCALE GENOMIC DNA]</scope>
    <source>
        <strain evidence="6">CGMCC 1.13718</strain>
    </source>
</reference>
<dbReference type="InterPro" id="IPR050204">
    <property type="entry name" value="AraC_XylS_family_regulators"/>
</dbReference>
<comment type="caution">
    <text evidence="5">The sequence shown here is derived from an EMBL/GenBank/DDBJ whole genome shotgun (WGS) entry which is preliminary data.</text>
</comment>
<sequence>MPKEFSKSWKSAQHPDVELFSASFRKFSFARHWHDELAVGIVQAGAEGLDYRGQKALIPRGQIVTINPGEVHTGFAGSDSGWTYRMFYFDVSLIENILAEHSPHCGAIAPFVKGPVVDDPPLFALLQQLHLSLEDPSFALASDSLMTLAITTLFTRHGDGKVDARSGRDNHRNWQLRDYLQDNWQRNVGLDELCQLSGGSRYQLIRSFSAQFGITPHQFLILLKTREARNLLQSGLAAADVAVTCGFFDQSHLSRNFKRIFGISPGRYLRGPERNSVQEGNPVTR</sequence>
<keyword evidence="6" id="KW-1185">Reference proteome</keyword>
<keyword evidence="1" id="KW-0805">Transcription regulation</keyword>
<evidence type="ECO:0000256" key="2">
    <source>
        <dbReference type="ARBA" id="ARBA00023125"/>
    </source>
</evidence>
<dbReference type="InterPro" id="IPR003313">
    <property type="entry name" value="AraC-bd"/>
</dbReference>
<evidence type="ECO:0000259" key="4">
    <source>
        <dbReference type="PROSITE" id="PS01124"/>
    </source>
</evidence>
<evidence type="ECO:0000256" key="3">
    <source>
        <dbReference type="ARBA" id="ARBA00023163"/>
    </source>
</evidence>
<dbReference type="Gene3D" id="1.10.10.60">
    <property type="entry name" value="Homeodomain-like"/>
    <property type="match status" value="1"/>
</dbReference>
<dbReference type="InterPro" id="IPR009057">
    <property type="entry name" value="Homeodomain-like_sf"/>
</dbReference>
<organism evidence="5 6">
    <name type="scientific">Microbulbifer taiwanensis</name>
    <dbReference type="NCBI Taxonomy" id="986746"/>
    <lineage>
        <taxon>Bacteria</taxon>
        <taxon>Pseudomonadati</taxon>
        <taxon>Pseudomonadota</taxon>
        <taxon>Gammaproteobacteria</taxon>
        <taxon>Cellvibrionales</taxon>
        <taxon>Microbulbiferaceae</taxon>
        <taxon>Microbulbifer</taxon>
    </lineage>
</organism>
<dbReference type="PANTHER" id="PTHR46796:SF2">
    <property type="entry name" value="TRANSCRIPTIONAL REGULATORY PROTEIN"/>
    <property type="match status" value="1"/>
</dbReference>
<name>A0ABW1YHN7_9GAMM</name>
<dbReference type="SMART" id="SM00342">
    <property type="entry name" value="HTH_ARAC"/>
    <property type="match status" value="1"/>
</dbReference>
<dbReference type="InterPro" id="IPR037923">
    <property type="entry name" value="HTH-like"/>
</dbReference>
<proteinExistence type="predicted"/>
<dbReference type="Pfam" id="PF02311">
    <property type="entry name" value="AraC_binding"/>
    <property type="match status" value="1"/>
</dbReference>
<dbReference type="PANTHER" id="PTHR46796">
    <property type="entry name" value="HTH-TYPE TRANSCRIPTIONAL ACTIVATOR RHAS-RELATED"/>
    <property type="match status" value="1"/>
</dbReference>
<feature type="domain" description="HTH araC/xylS-type" evidence="4">
    <location>
        <begin position="174"/>
        <end position="271"/>
    </location>
</feature>
<gene>
    <name evidence="5" type="ORF">ACFQBM_03190</name>
</gene>
<dbReference type="EMBL" id="JBHSVR010000001">
    <property type="protein sequence ID" value="MFC6632268.1"/>
    <property type="molecule type" value="Genomic_DNA"/>
</dbReference>
<dbReference type="RefSeq" id="WP_193192388.1">
    <property type="nucleotide sequence ID" value="NZ_JACZFR010000028.1"/>
</dbReference>
<dbReference type="Proteomes" id="UP001596425">
    <property type="component" value="Unassembled WGS sequence"/>
</dbReference>
<keyword evidence="3" id="KW-0804">Transcription</keyword>
<dbReference type="SUPFAM" id="SSF51215">
    <property type="entry name" value="Regulatory protein AraC"/>
    <property type="match status" value="1"/>
</dbReference>
<evidence type="ECO:0000256" key="1">
    <source>
        <dbReference type="ARBA" id="ARBA00023015"/>
    </source>
</evidence>
<protein>
    <submittedName>
        <fullName evidence="5">AraC family ligand binding domain-containing protein</fullName>
    </submittedName>
</protein>
<dbReference type="SUPFAM" id="SSF46689">
    <property type="entry name" value="Homeodomain-like"/>
    <property type="match status" value="2"/>
</dbReference>
<evidence type="ECO:0000313" key="5">
    <source>
        <dbReference type="EMBL" id="MFC6632268.1"/>
    </source>
</evidence>
<dbReference type="PROSITE" id="PS01124">
    <property type="entry name" value="HTH_ARAC_FAMILY_2"/>
    <property type="match status" value="1"/>
</dbReference>
<keyword evidence="2" id="KW-0238">DNA-binding</keyword>
<dbReference type="Pfam" id="PF12833">
    <property type="entry name" value="HTH_18"/>
    <property type="match status" value="1"/>
</dbReference>
<dbReference type="InterPro" id="IPR018060">
    <property type="entry name" value="HTH_AraC"/>
</dbReference>